<evidence type="ECO:0000313" key="10">
    <source>
        <dbReference type="EMBL" id="MBI5171155.1"/>
    </source>
</evidence>
<sequence>MSTPPKARPDAQAPDAAGRAVARDAGKVGAATLLSRVLGLARDQVMAAMFGAGFASDAFNTAFRVPNLLRDLFAEGAMSASFIPTFTEYEQKRGAAEAWALGRQLMATLLVTLTSLCVLGALFAPQLMHLLAAGFAEQPGKLELTETLFRIMLPFLPLVALAAAAMGMLNARGVFGVPALAPALLNVGMIVFGLALVPVCARFGVPPVVAMAVGVVLGAALQLAVQLPSLRAQGFEFRFEWPTWHPGVRRVALLMIPATIGLAATNVNIFVSNNLASRMQEGAVTWLYCAFRLMQLPIGVFGIALATVSMPALSRAAVNADMPALKRTLSAAVRLVLLLTIPAAVYLAVMARPVIALLFQHGRFTAAATDQTAAALVMYCVGLPCFAAVGIFSRTFYALGDTKTPMRSSLTSVAINVVLNLALVGPLAPLGLGHRGLALASSAAALANVTQLAFLLRGRIGGFEGRRIAATLARVAVASALVGGALAGILALAGPGVTRGHLALTGTVVVSAAVALTLFWGTLRLARVEELSLFEDAAGSVLRRFRR</sequence>
<feature type="transmembrane region" description="Helical" evidence="8">
    <location>
        <begin position="335"/>
        <end position="359"/>
    </location>
</feature>
<comment type="pathway">
    <text evidence="8">Cell wall biogenesis; peptidoglycan biosynthesis.</text>
</comment>
<dbReference type="PRINTS" id="PR01806">
    <property type="entry name" value="VIRFACTRMVIN"/>
</dbReference>
<reference evidence="10" key="1">
    <citation type="submission" date="2020-07" db="EMBL/GenBank/DDBJ databases">
        <title>Huge and variable diversity of episymbiotic CPR bacteria and DPANN archaea in groundwater ecosystems.</title>
        <authorList>
            <person name="He C.Y."/>
            <person name="Keren R."/>
            <person name="Whittaker M."/>
            <person name="Farag I.F."/>
            <person name="Doudna J."/>
            <person name="Cate J.H.D."/>
            <person name="Banfield J.F."/>
        </authorList>
    </citation>
    <scope>NUCLEOTIDE SEQUENCE</scope>
    <source>
        <strain evidence="10">NC_groundwater_1813_Pr3_B-0.1um_71_17</strain>
    </source>
</reference>
<dbReference type="PANTHER" id="PTHR47019:SF1">
    <property type="entry name" value="LIPID II FLIPPASE MURJ"/>
    <property type="match status" value="1"/>
</dbReference>
<evidence type="ECO:0000256" key="4">
    <source>
        <dbReference type="ARBA" id="ARBA00022960"/>
    </source>
</evidence>
<dbReference type="GO" id="GO:0015648">
    <property type="term" value="F:lipid-linked peptidoglycan transporter activity"/>
    <property type="evidence" value="ECO:0007669"/>
    <property type="project" value="UniProtKB-UniRule"/>
</dbReference>
<feature type="transmembrane region" description="Helical" evidence="8">
    <location>
        <begin position="371"/>
        <end position="392"/>
    </location>
</feature>
<feature type="transmembrane region" description="Helical" evidence="8">
    <location>
        <begin position="210"/>
        <end position="230"/>
    </location>
</feature>
<feature type="transmembrane region" description="Helical" evidence="8">
    <location>
        <begin position="468"/>
        <end position="494"/>
    </location>
</feature>
<keyword evidence="3 8" id="KW-0812">Transmembrane</keyword>
<feature type="transmembrane region" description="Helical" evidence="8">
    <location>
        <begin position="148"/>
        <end position="171"/>
    </location>
</feature>
<comment type="function">
    <text evidence="8 9">Involved in peptidoglycan biosynthesis. Transports lipid-linked peptidoglycan precursors from the inner to the outer leaflet of the cytoplasmic membrane.</text>
</comment>
<dbReference type="InterPro" id="IPR004268">
    <property type="entry name" value="MurJ"/>
</dbReference>
<dbReference type="GO" id="GO:0005886">
    <property type="term" value="C:plasma membrane"/>
    <property type="evidence" value="ECO:0007669"/>
    <property type="project" value="UniProtKB-SubCell"/>
</dbReference>
<evidence type="ECO:0000256" key="5">
    <source>
        <dbReference type="ARBA" id="ARBA00022984"/>
    </source>
</evidence>
<keyword evidence="7 8" id="KW-0472">Membrane</keyword>
<evidence type="ECO:0000256" key="2">
    <source>
        <dbReference type="ARBA" id="ARBA00022475"/>
    </source>
</evidence>
<dbReference type="PIRSF" id="PIRSF002869">
    <property type="entry name" value="MviN"/>
    <property type="match status" value="1"/>
</dbReference>
<feature type="transmembrane region" description="Helical" evidence="8">
    <location>
        <begin position="413"/>
        <end position="432"/>
    </location>
</feature>
<feature type="transmembrane region" description="Helical" evidence="8">
    <location>
        <begin position="438"/>
        <end position="456"/>
    </location>
</feature>
<evidence type="ECO:0000313" key="11">
    <source>
        <dbReference type="Proteomes" id="UP000696931"/>
    </source>
</evidence>
<name>A0A933SH10_UNCEI</name>
<feature type="transmembrane region" description="Helical" evidence="8">
    <location>
        <begin position="183"/>
        <end position="204"/>
    </location>
</feature>
<keyword evidence="5 8" id="KW-0573">Peptidoglycan synthesis</keyword>
<evidence type="ECO:0000256" key="3">
    <source>
        <dbReference type="ARBA" id="ARBA00022692"/>
    </source>
</evidence>
<dbReference type="GO" id="GO:0008360">
    <property type="term" value="P:regulation of cell shape"/>
    <property type="evidence" value="ECO:0007669"/>
    <property type="project" value="UniProtKB-UniRule"/>
</dbReference>
<feature type="transmembrane region" description="Helical" evidence="8">
    <location>
        <begin position="105"/>
        <end position="128"/>
    </location>
</feature>
<dbReference type="AlphaFoldDB" id="A0A933SH10"/>
<dbReference type="NCBIfam" id="TIGR01695">
    <property type="entry name" value="murJ_mviN"/>
    <property type="match status" value="1"/>
</dbReference>
<gene>
    <name evidence="8 10" type="primary">murJ</name>
    <name evidence="10" type="ORF">HZA61_16835</name>
</gene>
<comment type="caution">
    <text evidence="10">The sequence shown here is derived from an EMBL/GenBank/DDBJ whole genome shotgun (WGS) entry which is preliminary data.</text>
</comment>
<comment type="similarity">
    <text evidence="8 9">Belongs to the MurJ/MviN family.</text>
</comment>
<protein>
    <recommendedName>
        <fullName evidence="8">Probable lipid II flippase MurJ</fullName>
    </recommendedName>
</protein>
<keyword evidence="6 8" id="KW-1133">Transmembrane helix</keyword>
<keyword evidence="2 8" id="KW-1003">Cell membrane</keyword>
<dbReference type="GO" id="GO:0071555">
    <property type="term" value="P:cell wall organization"/>
    <property type="evidence" value="ECO:0007669"/>
    <property type="project" value="UniProtKB-UniRule"/>
</dbReference>
<dbReference type="EMBL" id="JACRIW010000121">
    <property type="protein sequence ID" value="MBI5171155.1"/>
    <property type="molecule type" value="Genomic_DNA"/>
</dbReference>
<dbReference type="InterPro" id="IPR051050">
    <property type="entry name" value="Lipid_II_flippase_MurJ/MviN"/>
</dbReference>
<evidence type="ECO:0000256" key="7">
    <source>
        <dbReference type="ARBA" id="ARBA00023136"/>
    </source>
</evidence>
<dbReference type="GO" id="GO:0034204">
    <property type="term" value="P:lipid translocation"/>
    <property type="evidence" value="ECO:0007669"/>
    <property type="project" value="TreeGrafter"/>
</dbReference>
<comment type="subcellular location">
    <subcellularLocation>
        <location evidence="1 8">Cell membrane</location>
        <topology evidence="1 8">Multi-pass membrane protein</topology>
    </subcellularLocation>
</comment>
<feature type="transmembrane region" description="Helical" evidence="8">
    <location>
        <begin position="291"/>
        <end position="314"/>
    </location>
</feature>
<dbReference type="CDD" id="cd13123">
    <property type="entry name" value="MATE_MurJ_like"/>
    <property type="match status" value="1"/>
</dbReference>
<accession>A0A933SH10</accession>
<keyword evidence="4 8" id="KW-0133">Cell shape</keyword>
<dbReference type="Proteomes" id="UP000696931">
    <property type="component" value="Unassembled WGS sequence"/>
</dbReference>
<dbReference type="HAMAP" id="MF_02078">
    <property type="entry name" value="MurJ_MviN"/>
    <property type="match status" value="1"/>
</dbReference>
<dbReference type="Pfam" id="PF03023">
    <property type="entry name" value="MurJ"/>
    <property type="match status" value="1"/>
</dbReference>
<organism evidence="10 11">
    <name type="scientific">Eiseniibacteriota bacterium</name>
    <dbReference type="NCBI Taxonomy" id="2212470"/>
    <lineage>
        <taxon>Bacteria</taxon>
        <taxon>Candidatus Eiseniibacteriota</taxon>
    </lineage>
</organism>
<dbReference type="GO" id="GO:0009252">
    <property type="term" value="P:peptidoglycan biosynthetic process"/>
    <property type="evidence" value="ECO:0007669"/>
    <property type="project" value="UniProtKB-UniRule"/>
</dbReference>
<keyword evidence="8 9" id="KW-0961">Cell wall biogenesis/degradation</keyword>
<evidence type="ECO:0000256" key="1">
    <source>
        <dbReference type="ARBA" id="ARBA00004651"/>
    </source>
</evidence>
<evidence type="ECO:0000256" key="6">
    <source>
        <dbReference type="ARBA" id="ARBA00022989"/>
    </source>
</evidence>
<keyword evidence="8 9" id="KW-0813">Transport</keyword>
<feature type="transmembrane region" description="Helical" evidence="8">
    <location>
        <begin position="251"/>
        <end position="271"/>
    </location>
</feature>
<proteinExistence type="inferred from homology"/>
<feature type="transmembrane region" description="Helical" evidence="8">
    <location>
        <begin position="500"/>
        <end position="523"/>
    </location>
</feature>
<evidence type="ECO:0000256" key="8">
    <source>
        <dbReference type="HAMAP-Rule" id="MF_02078"/>
    </source>
</evidence>
<evidence type="ECO:0000256" key="9">
    <source>
        <dbReference type="PIRNR" id="PIRNR002869"/>
    </source>
</evidence>
<dbReference type="PANTHER" id="PTHR47019">
    <property type="entry name" value="LIPID II FLIPPASE MURJ"/>
    <property type="match status" value="1"/>
</dbReference>